<comment type="function">
    <text evidence="5">Forms part of the polypeptide exit tunnel.</text>
</comment>
<dbReference type="RefSeq" id="WP_149486644.1">
    <property type="nucleotide sequence ID" value="NZ_CP036150.1"/>
</dbReference>
<comment type="similarity">
    <text evidence="1 5">Belongs to the universal ribosomal protein uL4 family.</text>
</comment>
<comment type="function">
    <text evidence="5">One of the primary rRNA binding proteins, this protein initially binds near the 5'-end of the 23S rRNA. It is important during the early stages of 50S assembly. It makes multiple contacts with different domains of the 23S rRNA in the assembled 50S subunit and ribosome.</text>
</comment>
<dbReference type="AlphaFoldDB" id="A0A5C1QKB7"/>
<dbReference type="GO" id="GO:0019843">
    <property type="term" value="F:rRNA binding"/>
    <property type="evidence" value="ECO:0007669"/>
    <property type="project" value="UniProtKB-UniRule"/>
</dbReference>
<gene>
    <name evidence="5" type="primary">rplD</name>
    <name evidence="7" type="ORF">EXM22_11405</name>
</gene>
<dbReference type="HAMAP" id="MF_01328_B">
    <property type="entry name" value="Ribosomal_uL4_B"/>
    <property type="match status" value="1"/>
</dbReference>
<evidence type="ECO:0000256" key="5">
    <source>
        <dbReference type="HAMAP-Rule" id="MF_01328"/>
    </source>
</evidence>
<sequence length="208" mass="23458">MDRKVFSIDGKELRTITLEDSVFAREVSDGSIYNAIKNELANKRVGTASTLTRSEVRGTTAKPWRQKGTGRARAGRRRSPVWVGGSIVFGPKPRDYSYVLPKKVKQLAMKSILSLKAQDENKFKIVEDFTVETGKTKDFKAILKALVNDEKTVVVLKDDDKLIRQAGRNLPNVRFLSYNRLSAHTLFYGKNVLMLEGAVSKLNEFYGR</sequence>
<dbReference type="GO" id="GO:1990904">
    <property type="term" value="C:ribonucleoprotein complex"/>
    <property type="evidence" value="ECO:0007669"/>
    <property type="project" value="UniProtKB-KW"/>
</dbReference>
<reference evidence="7 8" key="1">
    <citation type="submission" date="2019-02" db="EMBL/GenBank/DDBJ databases">
        <title>Complete Genome Sequence and Methylome Analysis of free living Spirochaetas.</title>
        <authorList>
            <person name="Fomenkov A."/>
            <person name="Dubinina G."/>
            <person name="Leshcheva N."/>
            <person name="Mikheeva N."/>
            <person name="Grabovich M."/>
            <person name="Vincze T."/>
            <person name="Roberts R.J."/>
        </authorList>
    </citation>
    <scope>NUCLEOTIDE SEQUENCE [LARGE SCALE GENOMIC DNA]</scope>
    <source>
        <strain evidence="7 8">K2</strain>
    </source>
</reference>
<keyword evidence="2 5" id="KW-0689">Ribosomal protein</keyword>
<dbReference type="PANTHER" id="PTHR10746">
    <property type="entry name" value="50S RIBOSOMAL PROTEIN L4"/>
    <property type="match status" value="1"/>
</dbReference>
<evidence type="ECO:0000313" key="7">
    <source>
        <dbReference type="EMBL" id="QEN08563.1"/>
    </source>
</evidence>
<evidence type="ECO:0000256" key="3">
    <source>
        <dbReference type="ARBA" id="ARBA00023274"/>
    </source>
</evidence>
<evidence type="ECO:0000256" key="6">
    <source>
        <dbReference type="SAM" id="MobiDB-lite"/>
    </source>
</evidence>
<organism evidence="7 8">
    <name type="scientific">Oceanispirochaeta crateris</name>
    <dbReference type="NCBI Taxonomy" id="2518645"/>
    <lineage>
        <taxon>Bacteria</taxon>
        <taxon>Pseudomonadati</taxon>
        <taxon>Spirochaetota</taxon>
        <taxon>Spirochaetia</taxon>
        <taxon>Spirochaetales</taxon>
        <taxon>Spirochaetaceae</taxon>
        <taxon>Oceanispirochaeta</taxon>
    </lineage>
</organism>
<dbReference type="KEGG" id="ock:EXM22_11405"/>
<dbReference type="Gene3D" id="3.40.1370.10">
    <property type="match status" value="1"/>
</dbReference>
<keyword evidence="3 5" id="KW-0687">Ribonucleoprotein</keyword>
<evidence type="ECO:0000256" key="4">
    <source>
        <dbReference type="ARBA" id="ARBA00035244"/>
    </source>
</evidence>
<protein>
    <recommendedName>
        <fullName evidence="4 5">Large ribosomal subunit protein uL4</fullName>
    </recommendedName>
</protein>
<keyword evidence="8" id="KW-1185">Reference proteome</keyword>
<dbReference type="InterPro" id="IPR013005">
    <property type="entry name" value="Ribosomal_uL4-like"/>
</dbReference>
<dbReference type="InterPro" id="IPR002136">
    <property type="entry name" value="Ribosomal_uL4"/>
</dbReference>
<dbReference type="GO" id="GO:0005840">
    <property type="term" value="C:ribosome"/>
    <property type="evidence" value="ECO:0007669"/>
    <property type="project" value="UniProtKB-KW"/>
</dbReference>
<evidence type="ECO:0000313" key="8">
    <source>
        <dbReference type="Proteomes" id="UP000324209"/>
    </source>
</evidence>
<evidence type="ECO:0000256" key="1">
    <source>
        <dbReference type="ARBA" id="ARBA00010528"/>
    </source>
</evidence>
<dbReference type="NCBIfam" id="TIGR03953">
    <property type="entry name" value="rplD_bact"/>
    <property type="match status" value="1"/>
</dbReference>
<dbReference type="PANTHER" id="PTHR10746:SF6">
    <property type="entry name" value="LARGE RIBOSOMAL SUBUNIT PROTEIN UL4M"/>
    <property type="match status" value="1"/>
</dbReference>
<keyword evidence="5" id="KW-0694">RNA-binding</keyword>
<proteinExistence type="inferred from homology"/>
<dbReference type="OrthoDB" id="9803201at2"/>
<dbReference type="EMBL" id="CP036150">
    <property type="protein sequence ID" value="QEN08563.1"/>
    <property type="molecule type" value="Genomic_DNA"/>
</dbReference>
<dbReference type="GO" id="GO:0006412">
    <property type="term" value="P:translation"/>
    <property type="evidence" value="ECO:0007669"/>
    <property type="project" value="UniProtKB-UniRule"/>
</dbReference>
<comment type="subunit">
    <text evidence="5">Part of the 50S ribosomal subunit.</text>
</comment>
<dbReference type="InterPro" id="IPR023574">
    <property type="entry name" value="Ribosomal_uL4_dom_sf"/>
</dbReference>
<dbReference type="Pfam" id="PF00573">
    <property type="entry name" value="Ribosomal_L4"/>
    <property type="match status" value="1"/>
</dbReference>
<feature type="compositionally biased region" description="Basic residues" evidence="6">
    <location>
        <begin position="64"/>
        <end position="75"/>
    </location>
</feature>
<dbReference type="Proteomes" id="UP000324209">
    <property type="component" value="Chromosome"/>
</dbReference>
<keyword evidence="5" id="KW-0699">rRNA-binding</keyword>
<feature type="region of interest" description="Disordered" evidence="6">
    <location>
        <begin position="53"/>
        <end position="75"/>
    </location>
</feature>
<dbReference type="SUPFAM" id="SSF52166">
    <property type="entry name" value="Ribosomal protein L4"/>
    <property type="match status" value="1"/>
</dbReference>
<name>A0A5C1QKB7_9SPIO</name>
<dbReference type="GO" id="GO:0003735">
    <property type="term" value="F:structural constituent of ribosome"/>
    <property type="evidence" value="ECO:0007669"/>
    <property type="project" value="InterPro"/>
</dbReference>
<accession>A0A5C1QKB7</accession>
<evidence type="ECO:0000256" key="2">
    <source>
        <dbReference type="ARBA" id="ARBA00022980"/>
    </source>
</evidence>